<reference evidence="2 3" key="1">
    <citation type="submission" date="2015-09" db="EMBL/GenBank/DDBJ databases">
        <title>Genome announcement of multiple Pseudomonas syringae strains.</title>
        <authorList>
            <person name="Thakur S."/>
            <person name="Wang P.W."/>
            <person name="Gong Y."/>
            <person name="Weir B.S."/>
            <person name="Guttman D.S."/>
        </authorList>
    </citation>
    <scope>NUCLEOTIDE SEQUENCE [LARGE SCALE GENOMIC DNA]</scope>
    <source>
        <strain evidence="2 3">ICMP17001</strain>
    </source>
</reference>
<evidence type="ECO:0000313" key="2">
    <source>
        <dbReference type="EMBL" id="KPW97382.1"/>
    </source>
</evidence>
<protein>
    <submittedName>
        <fullName evidence="2">UDP-4-amino-4-deoxy-L-arabinose--oxoglutarate aminotransferase</fullName>
    </submittedName>
</protein>
<organism evidence="2 3">
    <name type="scientific">Pseudomonas syringae pv. coryli</name>
    <dbReference type="NCBI Taxonomy" id="317659"/>
    <lineage>
        <taxon>Bacteria</taxon>
        <taxon>Pseudomonadati</taxon>
        <taxon>Pseudomonadota</taxon>
        <taxon>Gammaproteobacteria</taxon>
        <taxon>Pseudomonadales</taxon>
        <taxon>Pseudomonadaceae</taxon>
        <taxon>Pseudomonas</taxon>
    </lineage>
</organism>
<name>A0A0N8R697_9PSED</name>
<keyword evidence="2" id="KW-0808">Transferase</keyword>
<evidence type="ECO:0000313" key="3">
    <source>
        <dbReference type="Proteomes" id="UP000051335"/>
    </source>
</evidence>
<feature type="region of interest" description="Disordered" evidence="1">
    <location>
        <begin position="1"/>
        <end position="45"/>
    </location>
</feature>
<evidence type="ECO:0000256" key="1">
    <source>
        <dbReference type="SAM" id="MobiDB-lite"/>
    </source>
</evidence>
<feature type="compositionally biased region" description="Polar residues" evidence="1">
    <location>
        <begin position="1"/>
        <end position="39"/>
    </location>
</feature>
<keyword evidence="3" id="KW-1185">Reference proteome</keyword>
<gene>
    <name evidence="2" type="ORF">ALO75_200148</name>
</gene>
<sequence length="61" mass="6312">MLPNSATQATAPKSMPTITGTNASSTLQRRKASNSNNRIPSVAPPPTQVISRLACFCPSAA</sequence>
<comment type="caution">
    <text evidence="2">The sequence shown here is derived from an EMBL/GenBank/DDBJ whole genome shotgun (WGS) entry which is preliminary data.</text>
</comment>
<accession>A0A0N8R697</accession>
<dbReference type="EMBL" id="LJQC01000612">
    <property type="protein sequence ID" value="KPW97382.1"/>
    <property type="molecule type" value="Genomic_DNA"/>
</dbReference>
<dbReference type="AlphaFoldDB" id="A0A0N8R697"/>
<dbReference type="Proteomes" id="UP000051335">
    <property type="component" value="Unassembled WGS sequence"/>
</dbReference>
<dbReference type="GO" id="GO:0008483">
    <property type="term" value="F:transaminase activity"/>
    <property type="evidence" value="ECO:0007669"/>
    <property type="project" value="UniProtKB-KW"/>
</dbReference>
<proteinExistence type="predicted"/>
<keyword evidence="2" id="KW-0032">Aminotransferase</keyword>